<dbReference type="GO" id="GO:0015035">
    <property type="term" value="F:protein-disulfide reductase activity"/>
    <property type="evidence" value="ECO:0007669"/>
    <property type="project" value="InterPro"/>
</dbReference>
<dbReference type="GeneID" id="93585546"/>
<feature type="site" description="Contributes to redox potential value" evidence="4">
    <location>
        <position position="31"/>
    </location>
</feature>
<gene>
    <name evidence="7" type="ORF">DFL_003235</name>
</gene>
<feature type="site" description="Deprotonates C-terminal active site Cys" evidence="4">
    <location>
        <position position="24"/>
    </location>
</feature>
<dbReference type="Gene3D" id="3.40.30.10">
    <property type="entry name" value="Glutaredoxin"/>
    <property type="match status" value="1"/>
</dbReference>
<keyword evidence="5" id="KW-0676">Redox-active center</keyword>
<organism evidence="7 8">
    <name type="scientific">Arthrobotrys flagrans</name>
    <name type="common">Nematode-trapping fungus</name>
    <name type="synonym">Trichothecium flagrans</name>
    <dbReference type="NCBI Taxonomy" id="97331"/>
    <lineage>
        <taxon>Eukaryota</taxon>
        <taxon>Fungi</taxon>
        <taxon>Dikarya</taxon>
        <taxon>Ascomycota</taxon>
        <taxon>Pezizomycotina</taxon>
        <taxon>Orbiliomycetes</taxon>
        <taxon>Orbiliales</taxon>
        <taxon>Orbiliaceae</taxon>
        <taxon>Arthrobotrys</taxon>
    </lineage>
</organism>
<dbReference type="PROSITE" id="PS00194">
    <property type="entry name" value="THIOREDOXIN_1"/>
    <property type="match status" value="1"/>
</dbReference>
<dbReference type="VEuPathDB" id="FungiDB:DFL_003235"/>
<comment type="similarity">
    <text evidence="1 3">Belongs to the thioredoxin family.</text>
</comment>
<feature type="active site" description="Nucleophile" evidence="4">
    <location>
        <position position="30"/>
    </location>
</feature>
<dbReference type="InterPro" id="IPR013766">
    <property type="entry name" value="Thioredoxin_domain"/>
</dbReference>
<feature type="domain" description="Thioredoxin" evidence="6">
    <location>
        <begin position="1"/>
        <end position="104"/>
    </location>
</feature>
<dbReference type="CDD" id="cd02947">
    <property type="entry name" value="TRX_family"/>
    <property type="match status" value="1"/>
</dbReference>
<dbReference type="InterPro" id="IPR017937">
    <property type="entry name" value="Thioredoxin_CS"/>
</dbReference>
<feature type="disulfide bond" description="Redox-active" evidence="5">
    <location>
        <begin position="30"/>
        <end position="33"/>
    </location>
</feature>
<proteinExistence type="inferred from homology"/>
<feature type="site" description="Contributes to redox potential value" evidence="4">
    <location>
        <position position="32"/>
    </location>
</feature>
<dbReference type="FunFam" id="3.40.30.10:FF:000245">
    <property type="entry name" value="Thioredoxin"/>
    <property type="match status" value="1"/>
</dbReference>
<dbReference type="RefSeq" id="XP_067490442.1">
    <property type="nucleotide sequence ID" value="XM_067632144.1"/>
</dbReference>
<keyword evidence="8" id="KW-1185">Reference proteome</keyword>
<evidence type="ECO:0000256" key="3">
    <source>
        <dbReference type="PIRNR" id="PIRNR000077"/>
    </source>
</evidence>
<dbReference type="AlphaFoldDB" id="A0A437A108"/>
<sequence>MVAEVKSLQEFNEVIKKDKVTVVDFYATWCGPCRQITPFVDKLSKEIEDASFIKVDVDEVTDVAAEYGVRAMPTFMIFRGGEKVSEVVGANPAALKGAVETAIKE</sequence>
<dbReference type="InterPro" id="IPR036249">
    <property type="entry name" value="Thioredoxin-like_sf"/>
</dbReference>
<dbReference type="STRING" id="97331.A0A437A108"/>
<dbReference type="Proteomes" id="UP000283090">
    <property type="component" value="Unassembled WGS sequence"/>
</dbReference>
<keyword evidence="2 5" id="KW-1015">Disulfide bond</keyword>
<evidence type="ECO:0000256" key="4">
    <source>
        <dbReference type="PIRSR" id="PIRSR000077-1"/>
    </source>
</evidence>
<accession>A0A437A108</accession>
<dbReference type="PIRSF" id="PIRSF000077">
    <property type="entry name" value="Thioredoxin"/>
    <property type="match status" value="1"/>
</dbReference>
<protein>
    <recommendedName>
        <fullName evidence="3">Thioredoxin</fullName>
    </recommendedName>
</protein>
<evidence type="ECO:0000259" key="6">
    <source>
        <dbReference type="PROSITE" id="PS51352"/>
    </source>
</evidence>
<evidence type="ECO:0000256" key="2">
    <source>
        <dbReference type="ARBA" id="ARBA00023157"/>
    </source>
</evidence>
<evidence type="ECO:0000256" key="1">
    <source>
        <dbReference type="ARBA" id="ARBA00008987"/>
    </source>
</evidence>
<dbReference type="SUPFAM" id="SSF52833">
    <property type="entry name" value="Thioredoxin-like"/>
    <property type="match status" value="1"/>
</dbReference>
<comment type="caution">
    <text evidence="7">The sequence shown here is derived from an EMBL/GenBank/DDBJ whole genome shotgun (WGS) entry which is preliminary data.</text>
</comment>
<evidence type="ECO:0000256" key="5">
    <source>
        <dbReference type="PIRSR" id="PIRSR000077-4"/>
    </source>
</evidence>
<dbReference type="OrthoDB" id="10263751at2759"/>
<dbReference type="InterPro" id="IPR005746">
    <property type="entry name" value="Thioredoxin"/>
</dbReference>
<feature type="active site" description="Nucleophile" evidence="4">
    <location>
        <position position="33"/>
    </location>
</feature>
<reference evidence="7 8" key="1">
    <citation type="submission" date="2019-01" db="EMBL/GenBank/DDBJ databases">
        <title>Intercellular communication is required for trap formation in the nematode-trapping fungus Duddingtonia flagrans.</title>
        <authorList>
            <person name="Youssar L."/>
            <person name="Wernet V."/>
            <person name="Hensel N."/>
            <person name="Hildebrandt H.-G."/>
            <person name="Fischer R."/>
        </authorList>
    </citation>
    <scope>NUCLEOTIDE SEQUENCE [LARGE SCALE GENOMIC DNA]</scope>
    <source>
        <strain evidence="7 8">CBS H-5679</strain>
    </source>
</reference>
<dbReference type="EMBL" id="SAEB01000006">
    <property type="protein sequence ID" value="RVD84898.1"/>
    <property type="molecule type" value="Genomic_DNA"/>
</dbReference>
<name>A0A437A108_ARTFL</name>
<evidence type="ECO:0000313" key="7">
    <source>
        <dbReference type="EMBL" id="RVD84898.1"/>
    </source>
</evidence>
<dbReference type="PROSITE" id="PS51352">
    <property type="entry name" value="THIOREDOXIN_2"/>
    <property type="match status" value="1"/>
</dbReference>
<dbReference type="PRINTS" id="PR00421">
    <property type="entry name" value="THIOREDOXIN"/>
</dbReference>
<dbReference type="PANTHER" id="PTHR46115">
    <property type="entry name" value="THIOREDOXIN-LIKE PROTEIN 1"/>
    <property type="match status" value="1"/>
</dbReference>
<dbReference type="Pfam" id="PF00085">
    <property type="entry name" value="Thioredoxin"/>
    <property type="match status" value="1"/>
</dbReference>
<dbReference type="NCBIfam" id="TIGR01068">
    <property type="entry name" value="thioredoxin"/>
    <property type="match status" value="1"/>
</dbReference>
<evidence type="ECO:0000313" key="8">
    <source>
        <dbReference type="Proteomes" id="UP000283090"/>
    </source>
</evidence>